<protein>
    <recommendedName>
        <fullName evidence="5">Cytochrome c domain-containing protein</fullName>
    </recommendedName>
</protein>
<dbReference type="InterPro" id="IPR009056">
    <property type="entry name" value="Cyt_c-like_dom"/>
</dbReference>
<name>A0A378XEW0_9BURK</name>
<accession>A0A378XEW0</accession>
<dbReference type="InterPro" id="IPR036909">
    <property type="entry name" value="Cyt_c-like_dom_sf"/>
</dbReference>
<keyword evidence="1 4" id="KW-0349">Heme</keyword>
<keyword evidence="3 4" id="KW-0408">Iron</keyword>
<dbReference type="STRING" id="1122619.GCA_000373745_01048"/>
<evidence type="ECO:0000256" key="2">
    <source>
        <dbReference type="ARBA" id="ARBA00022723"/>
    </source>
</evidence>
<evidence type="ECO:0000256" key="4">
    <source>
        <dbReference type="PROSITE-ProRule" id="PRU00433"/>
    </source>
</evidence>
<organism evidence="6 7">
    <name type="scientific">Oligella ureolytica</name>
    <dbReference type="NCBI Taxonomy" id="90244"/>
    <lineage>
        <taxon>Bacteria</taxon>
        <taxon>Pseudomonadati</taxon>
        <taxon>Pseudomonadota</taxon>
        <taxon>Betaproteobacteria</taxon>
        <taxon>Burkholderiales</taxon>
        <taxon>Alcaligenaceae</taxon>
        <taxon>Oligella</taxon>
    </lineage>
</organism>
<dbReference type="GO" id="GO:0046872">
    <property type="term" value="F:metal ion binding"/>
    <property type="evidence" value="ECO:0007669"/>
    <property type="project" value="UniProtKB-KW"/>
</dbReference>
<proteinExistence type="predicted"/>
<keyword evidence="2 4" id="KW-0479">Metal-binding</keyword>
<dbReference type="Proteomes" id="UP000254603">
    <property type="component" value="Unassembled WGS sequence"/>
</dbReference>
<feature type="domain" description="Cytochrome c" evidence="5">
    <location>
        <begin position="47"/>
        <end position="136"/>
    </location>
</feature>
<dbReference type="GO" id="GO:0020037">
    <property type="term" value="F:heme binding"/>
    <property type="evidence" value="ECO:0007669"/>
    <property type="project" value="InterPro"/>
</dbReference>
<evidence type="ECO:0000313" key="7">
    <source>
        <dbReference type="Proteomes" id="UP000254603"/>
    </source>
</evidence>
<gene>
    <name evidence="6" type="ORF">NCTC11997_00694</name>
</gene>
<dbReference type="EMBL" id="UGSB01000001">
    <property type="protein sequence ID" value="SUA51611.1"/>
    <property type="molecule type" value="Genomic_DNA"/>
</dbReference>
<evidence type="ECO:0000256" key="1">
    <source>
        <dbReference type="ARBA" id="ARBA00022617"/>
    </source>
</evidence>
<evidence type="ECO:0000259" key="5">
    <source>
        <dbReference type="PROSITE" id="PS51007"/>
    </source>
</evidence>
<sequence length="140" mass="15312">MQEKSSQVTLKSLLANDIGSGLFMKNSILTLIVFGLLSMISTVQAQSDTRSDELVFDATVLAHTCLNCHSPTATTHHDDRLAIPNILTHDAEATYQLLVAYQQDELPPNTTIMNRLVAAFNDDELKAIAEAVSAIDLEKQ</sequence>
<dbReference type="AlphaFoldDB" id="A0A378XEW0"/>
<reference evidence="6 7" key="1">
    <citation type="submission" date="2018-06" db="EMBL/GenBank/DDBJ databases">
        <authorList>
            <consortium name="Pathogen Informatics"/>
            <person name="Doyle S."/>
        </authorList>
    </citation>
    <scope>NUCLEOTIDE SEQUENCE [LARGE SCALE GENOMIC DNA]</scope>
    <source>
        <strain evidence="6 7">NCTC11997</strain>
    </source>
</reference>
<evidence type="ECO:0000313" key="6">
    <source>
        <dbReference type="EMBL" id="SUA51611.1"/>
    </source>
</evidence>
<dbReference type="GO" id="GO:0009055">
    <property type="term" value="F:electron transfer activity"/>
    <property type="evidence" value="ECO:0007669"/>
    <property type="project" value="InterPro"/>
</dbReference>
<evidence type="ECO:0000256" key="3">
    <source>
        <dbReference type="ARBA" id="ARBA00023004"/>
    </source>
</evidence>
<dbReference type="Gene3D" id="1.10.760.10">
    <property type="entry name" value="Cytochrome c-like domain"/>
    <property type="match status" value="1"/>
</dbReference>
<dbReference type="PROSITE" id="PS51007">
    <property type="entry name" value="CYTC"/>
    <property type="match status" value="1"/>
</dbReference>
<dbReference type="SUPFAM" id="SSF46626">
    <property type="entry name" value="Cytochrome c"/>
    <property type="match status" value="1"/>
</dbReference>